<dbReference type="Proteomes" id="UP000198906">
    <property type="component" value="Unassembled WGS sequence"/>
</dbReference>
<dbReference type="RefSeq" id="WP_176737852.1">
    <property type="nucleotide sequence ID" value="NZ_FMHU01000001.1"/>
</dbReference>
<proteinExistence type="inferred from homology"/>
<dbReference type="SUPFAM" id="SSF47336">
    <property type="entry name" value="ACP-like"/>
    <property type="match status" value="1"/>
</dbReference>
<dbReference type="InterPro" id="IPR036736">
    <property type="entry name" value="ACP-like_sf"/>
</dbReference>
<dbReference type="PANTHER" id="PTHR11712:SF336">
    <property type="entry name" value="3-OXOACYL-[ACYL-CARRIER-PROTEIN] SYNTHASE, MITOCHONDRIAL"/>
    <property type="match status" value="1"/>
</dbReference>
<evidence type="ECO:0000259" key="3">
    <source>
        <dbReference type="PROSITE" id="PS50075"/>
    </source>
</evidence>
<dbReference type="PANTHER" id="PTHR11712">
    <property type="entry name" value="POLYKETIDE SYNTHASE-RELATED"/>
    <property type="match status" value="1"/>
</dbReference>
<evidence type="ECO:0000313" key="6">
    <source>
        <dbReference type="Proteomes" id="UP000198906"/>
    </source>
</evidence>
<dbReference type="GO" id="GO:0004315">
    <property type="term" value="F:3-oxoacyl-[acyl-carrier-protein] synthase activity"/>
    <property type="evidence" value="ECO:0007669"/>
    <property type="project" value="TreeGrafter"/>
</dbReference>
<dbReference type="InterPro" id="IPR014030">
    <property type="entry name" value="Ketoacyl_synth_N"/>
</dbReference>
<keyword evidence="2" id="KW-0808">Transferase</keyword>
<dbReference type="InterPro" id="IPR020841">
    <property type="entry name" value="PKS_Beta-ketoAc_synthase_dom"/>
</dbReference>
<dbReference type="AlphaFoldDB" id="A0A1C6RLG1"/>
<dbReference type="GO" id="GO:0006633">
    <property type="term" value="P:fatty acid biosynthetic process"/>
    <property type="evidence" value="ECO:0007669"/>
    <property type="project" value="TreeGrafter"/>
</dbReference>
<evidence type="ECO:0000256" key="2">
    <source>
        <dbReference type="ARBA" id="ARBA00022679"/>
    </source>
</evidence>
<evidence type="ECO:0000313" key="5">
    <source>
        <dbReference type="EMBL" id="SCL17999.1"/>
    </source>
</evidence>
<keyword evidence="6" id="KW-1185">Reference proteome</keyword>
<name>A0A1C6RLG1_9ACTN</name>
<gene>
    <name evidence="5" type="ORF">GA0074694_2202</name>
</gene>
<protein>
    <submittedName>
        <fullName evidence="5">Nodulation protein E</fullName>
    </submittedName>
</protein>
<dbReference type="Pfam" id="PF02801">
    <property type="entry name" value="Ketoacyl-synt_C"/>
    <property type="match status" value="1"/>
</dbReference>
<feature type="domain" description="Carrier" evidence="3">
    <location>
        <begin position="6"/>
        <end position="82"/>
    </location>
</feature>
<dbReference type="InterPro" id="IPR009081">
    <property type="entry name" value="PP-bd_ACP"/>
</dbReference>
<dbReference type="InterPro" id="IPR000794">
    <property type="entry name" value="Beta-ketoacyl_synthase"/>
</dbReference>
<dbReference type="Gene3D" id="3.40.47.10">
    <property type="match status" value="1"/>
</dbReference>
<dbReference type="SMART" id="SM00825">
    <property type="entry name" value="PKS_KS"/>
    <property type="match status" value="1"/>
</dbReference>
<organism evidence="5 6">
    <name type="scientific">Micromonospora inyonensis</name>
    <dbReference type="NCBI Taxonomy" id="47866"/>
    <lineage>
        <taxon>Bacteria</taxon>
        <taxon>Bacillati</taxon>
        <taxon>Actinomycetota</taxon>
        <taxon>Actinomycetes</taxon>
        <taxon>Micromonosporales</taxon>
        <taxon>Micromonosporaceae</taxon>
        <taxon>Micromonospora</taxon>
    </lineage>
</organism>
<evidence type="ECO:0000256" key="1">
    <source>
        <dbReference type="ARBA" id="ARBA00008467"/>
    </source>
</evidence>
<dbReference type="InterPro" id="IPR016039">
    <property type="entry name" value="Thiolase-like"/>
</dbReference>
<dbReference type="Pfam" id="PF00109">
    <property type="entry name" value="ketoacyl-synt"/>
    <property type="match status" value="1"/>
</dbReference>
<dbReference type="STRING" id="47866.GA0074694_2202"/>
<dbReference type="InterPro" id="IPR014031">
    <property type="entry name" value="Ketoacyl_synth_C"/>
</dbReference>
<evidence type="ECO:0000259" key="4">
    <source>
        <dbReference type="PROSITE" id="PS52004"/>
    </source>
</evidence>
<feature type="domain" description="Ketosynthase family 3 (KS3)" evidence="4">
    <location>
        <begin position="88"/>
        <end position="464"/>
    </location>
</feature>
<dbReference type="Gene3D" id="1.10.1200.10">
    <property type="entry name" value="ACP-like"/>
    <property type="match status" value="1"/>
</dbReference>
<dbReference type="SUPFAM" id="SSF53901">
    <property type="entry name" value="Thiolase-like"/>
    <property type="match status" value="2"/>
</dbReference>
<sequence>MTERADAAALVREVLMGRVSGIDDPRLIAEDEPLALLGVDSVTLISLAADLQHRYGVTIEDEVVLAPNVSIASLAAALTGRPIEVPATDEIMVVGTGVVAPTGRSVEELWDALLTERAHRVDAPYPTSRRYRVGAVPGAPSDRLTAPDRLMELLVAVAEQALVGLDDTDRRTVHLVVGTTDTGGNALGDALDRKRPCGDALVATVADRAAQSLRVGGGATTVGSASASGAVALGHAQELLRAGEAEQVLVVGVDSVSASAFHGLAALRTLATDGCRPFSRDRKGIGVSEAAAAILLRGGVSQAGPAGAPSGRLAGYGASSWTTNLVAPESAGIELAVRRALAEAAIDVTDVAFVNTHGPGTRLGDTAEIQALRSVFGDRLPHTPLNSSKGLLWHCQGAAGVIESLVCLLCLEHGTVTPTTAGTPLDPAWSELDIVTSPRAVTGRYALSISCGLGGVNTALIWEAA</sequence>
<reference evidence="6" key="1">
    <citation type="submission" date="2016-06" db="EMBL/GenBank/DDBJ databases">
        <authorList>
            <person name="Varghese N."/>
        </authorList>
    </citation>
    <scope>NUCLEOTIDE SEQUENCE [LARGE SCALE GENOMIC DNA]</scope>
    <source>
        <strain evidence="6">DSM 46123</strain>
    </source>
</reference>
<comment type="similarity">
    <text evidence="1">Belongs to the thiolase-like superfamily. Beta-ketoacyl-ACP synthases family.</text>
</comment>
<dbReference type="PROSITE" id="PS52004">
    <property type="entry name" value="KS3_2"/>
    <property type="match status" value="1"/>
</dbReference>
<dbReference type="EMBL" id="FMHU01000001">
    <property type="protein sequence ID" value="SCL17999.1"/>
    <property type="molecule type" value="Genomic_DNA"/>
</dbReference>
<dbReference type="PROSITE" id="PS50075">
    <property type="entry name" value="CARRIER"/>
    <property type="match status" value="1"/>
</dbReference>
<accession>A0A1C6RLG1</accession>
<dbReference type="Pfam" id="PF00550">
    <property type="entry name" value="PP-binding"/>
    <property type="match status" value="1"/>
</dbReference>